<evidence type="ECO:0000256" key="5">
    <source>
        <dbReference type="ARBA" id="ARBA00022723"/>
    </source>
</evidence>
<dbReference type="RefSeq" id="WP_081997480.1">
    <property type="nucleotide sequence ID" value="NZ_CP009122.1"/>
</dbReference>
<evidence type="ECO:0000256" key="2">
    <source>
        <dbReference type="ARBA" id="ARBA00005215"/>
    </source>
</evidence>
<dbReference type="GO" id="GO:0042132">
    <property type="term" value="F:fructose 1,6-bisphosphate 1-phosphatase activity"/>
    <property type="evidence" value="ECO:0007669"/>
    <property type="project" value="UniProtKB-UniRule"/>
</dbReference>
<comment type="caution">
    <text evidence="9">Lacks conserved residue(s) required for the propagation of feature annotation.</text>
</comment>
<dbReference type="CDD" id="cd00354">
    <property type="entry name" value="FBPase"/>
    <property type="match status" value="1"/>
</dbReference>
<feature type="binding site" evidence="9">
    <location>
        <position position="115"/>
    </location>
    <ligand>
        <name>Mg(2+)</name>
        <dbReference type="ChEBI" id="CHEBI:18420"/>
        <label>2</label>
    </ligand>
</feature>
<dbReference type="GO" id="GO:0005829">
    <property type="term" value="C:cytosol"/>
    <property type="evidence" value="ECO:0007669"/>
    <property type="project" value="TreeGrafter"/>
</dbReference>
<dbReference type="KEGG" id="sphk:SKP52_22135"/>
<feature type="binding site" evidence="9">
    <location>
        <position position="275"/>
    </location>
    <ligand>
        <name>substrate</name>
    </ligand>
</feature>
<sequence length="354" mass="39170">MRRKSLSQFLIEAERTGDISADLRLLIELVARACKSISHRISKGALGDALGNLQTENVQGEVQKKLDVIANEIFLDANEWGGQLAALASEEMEFIRVVPSHYPKGEYLLVFDPIDGSSNVDVNLSVGTIFSVLKAPEASPGRDIREEDFFQAGRNQVAAGYAIYGPQTILVLTLGRGVSGFTLDRHIGSFILTDATMKIPDTNREFAINASNRRYWPEPIQRYFDDCLAGSVGQLAHDYNMRWTASMVADVHRILTRGGVFLYPADSRPGMQSGKLRLLYEGAPMALLIEQAGGRTWSNGQAILDIEPESLHQRIPVVLGSTSEVQLLVEHYLHNELPDRSRVQTVKRSIYGAT</sequence>
<dbReference type="NCBIfam" id="NF006779">
    <property type="entry name" value="PRK09293.1-3"/>
    <property type="match status" value="1"/>
</dbReference>
<comment type="similarity">
    <text evidence="3 9 10">Belongs to the FBPase class 1 family.</text>
</comment>
<reference evidence="13 14" key="1">
    <citation type="journal article" date="2015" name="Int. J. Syst. Evol. Microbiol.">
        <title>Description of Sphingopyxis fribergensis sp. nov. - a soil bacterium with the ability to degrade styrene and phenylacetic acid.</title>
        <authorList>
            <person name="Oelschlagel M."/>
            <person name="Ruckert C."/>
            <person name="Kalinowski J."/>
            <person name="Schmidt G."/>
            <person name="Schlomann M."/>
            <person name="Tischler D."/>
        </authorList>
    </citation>
    <scope>NUCLEOTIDE SEQUENCE [LARGE SCALE GENOMIC DNA]</scope>
    <source>
        <strain evidence="13 14">Kp5.2</strain>
    </source>
</reference>
<evidence type="ECO:0000256" key="8">
    <source>
        <dbReference type="ARBA" id="ARBA00023277"/>
    </source>
</evidence>
<dbReference type="HAMAP" id="MF_01855">
    <property type="entry name" value="FBPase_class1"/>
    <property type="match status" value="1"/>
</dbReference>
<dbReference type="PIRSF" id="PIRSF000904">
    <property type="entry name" value="FBPtase_SBPase"/>
    <property type="match status" value="1"/>
</dbReference>
<dbReference type="InterPro" id="IPR020548">
    <property type="entry name" value="Fructose_bisphosphatase_AS"/>
</dbReference>
<dbReference type="Pfam" id="PF18913">
    <property type="entry name" value="FBPase_C"/>
    <property type="match status" value="1"/>
</dbReference>
<dbReference type="GO" id="GO:0000287">
    <property type="term" value="F:magnesium ion binding"/>
    <property type="evidence" value="ECO:0007669"/>
    <property type="project" value="UniProtKB-UniRule"/>
</dbReference>
<dbReference type="Gene3D" id="3.40.190.80">
    <property type="match status" value="1"/>
</dbReference>
<dbReference type="NCBIfam" id="NF006780">
    <property type="entry name" value="PRK09293.1-4"/>
    <property type="match status" value="1"/>
</dbReference>
<dbReference type="GO" id="GO:0030388">
    <property type="term" value="P:fructose 1,6-bisphosphate metabolic process"/>
    <property type="evidence" value="ECO:0007669"/>
    <property type="project" value="TreeGrafter"/>
</dbReference>
<feature type="domain" description="Fructose-1-6-bisphosphatase class 1 C-terminal" evidence="12">
    <location>
        <begin position="199"/>
        <end position="329"/>
    </location>
</feature>
<evidence type="ECO:0000313" key="13">
    <source>
        <dbReference type="EMBL" id="AJA11277.1"/>
    </source>
</evidence>
<evidence type="ECO:0000256" key="4">
    <source>
        <dbReference type="ARBA" id="ARBA00022490"/>
    </source>
</evidence>
<dbReference type="EC" id="3.1.3.11" evidence="9"/>
<feature type="binding site" evidence="9">
    <location>
        <position position="112"/>
    </location>
    <ligand>
        <name>Mg(2+)</name>
        <dbReference type="ChEBI" id="CHEBI:18420"/>
        <label>2</label>
    </ligand>
</feature>
<comment type="cofactor">
    <cofactor evidence="9">
        <name>Mg(2+)</name>
        <dbReference type="ChEBI" id="CHEBI:18420"/>
    </cofactor>
    <text evidence="9">Binds 2 magnesium ions per subunit.</text>
</comment>
<feature type="binding site" evidence="9">
    <location>
        <begin position="115"/>
        <end position="118"/>
    </location>
    <ligand>
        <name>substrate</name>
    </ligand>
</feature>
<dbReference type="FunFam" id="3.40.190.80:FF:000011">
    <property type="entry name" value="Fructose-1,6-bisphosphatase class 1"/>
    <property type="match status" value="1"/>
</dbReference>
<keyword evidence="5 9" id="KW-0479">Metal-binding</keyword>
<dbReference type="InterPro" id="IPR000146">
    <property type="entry name" value="FBPase_class-1"/>
</dbReference>
<dbReference type="PROSITE" id="PS00124">
    <property type="entry name" value="FBPASE"/>
    <property type="match status" value="1"/>
</dbReference>
<dbReference type="GO" id="GO:0005986">
    <property type="term" value="P:sucrose biosynthetic process"/>
    <property type="evidence" value="ECO:0007669"/>
    <property type="project" value="TreeGrafter"/>
</dbReference>
<keyword evidence="6 9" id="KW-0378">Hydrolase</keyword>
<dbReference type="FunFam" id="3.30.540.10:FF:000006">
    <property type="entry name" value="Fructose-1,6-bisphosphatase class 1"/>
    <property type="match status" value="1"/>
</dbReference>
<gene>
    <name evidence="9 13" type="primary">fbp</name>
    <name evidence="13" type="ORF">SKP52_22135</name>
</gene>
<dbReference type="GO" id="GO:0006000">
    <property type="term" value="P:fructose metabolic process"/>
    <property type="evidence" value="ECO:0007669"/>
    <property type="project" value="TreeGrafter"/>
</dbReference>
<dbReference type="AlphaFoldDB" id="A0A0A7PT88"/>
<dbReference type="InterPro" id="IPR044015">
    <property type="entry name" value="FBPase_C_dom"/>
</dbReference>
<evidence type="ECO:0000313" key="14">
    <source>
        <dbReference type="Proteomes" id="UP000030907"/>
    </source>
</evidence>
<dbReference type="InterPro" id="IPR033391">
    <property type="entry name" value="FBPase_N"/>
</dbReference>
<evidence type="ECO:0000256" key="6">
    <source>
        <dbReference type="ARBA" id="ARBA00022801"/>
    </source>
</evidence>
<dbReference type="InterPro" id="IPR028343">
    <property type="entry name" value="FBPtase"/>
</dbReference>
<evidence type="ECO:0000259" key="12">
    <source>
        <dbReference type="Pfam" id="PF18913"/>
    </source>
</evidence>
<dbReference type="Proteomes" id="UP000030907">
    <property type="component" value="Chromosome"/>
</dbReference>
<accession>A0A0A7PT88</accession>
<name>A0A0A7PT88_9SPHN</name>
<keyword evidence="8 9" id="KW-0119">Carbohydrate metabolism</keyword>
<comment type="subcellular location">
    <subcellularLocation>
        <location evidence="9">Cytoplasm</location>
    </subcellularLocation>
</comment>
<dbReference type="PRINTS" id="PR00115">
    <property type="entry name" value="F16BPHPHTASE"/>
</dbReference>
<feature type="binding site" evidence="9">
    <location>
        <position position="114"/>
    </location>
    <ligand>
        <name>Mg(2+)</name>
        <dbReference type="ChEBI" id="CHEBI:18420"/>
        <label>1</label>
    </ligand>
</feature>
<evidence type="ECO:0000256" key="3">
    <source>
        <dbReference type="ARBA" id="ARBA00010941"/>
    </source>
</evidence>
<keyword evidence="14" id="KW-1185">Reference proteome</keyword>
<comment type="pathway">
    <text evidence="2">Carbohydrate biosynthesis; Calvin cycle.</text>
</comment>
<feature type="binding site" evidence="9">
    <location>
        <position position="209"/>
    </location>
    <ligand>
        <name>substrate</name>
    </ligand>
</feature>
<proteinExistence type="inferred from homology"/>
<dbReference type="EMBL" id="CP009122">
    <property type="protein sequence ID" value="AJA11277.1"/>
    <property type="molecule type" value="Genomic_DNA"/>
</dbReference>
<dbReference type="SUPFAM" id="SSF56655">
    <property type="entry name" value="Carbohydrate phosphatase"/>
    <property type="match status" value="1"/>
</dbReference>
<dbReference type="PANTHER" id="PTHR11556:SF35">
    <property type="entry name" value="SEDOHEPTULOSE-1,7-BISPHOSPHATASE, CHLOROPLASTIC"/>
    <property type="match status" value="1"/>
</dbReference>
<evidence type="ECO:0000259" key="11">
    <source>
        <dbReference type="Pfam" id="PF00316"/>
    </source>
</evidence>
<feature type="binding site" evidence="9">
    <location>
        <position position="90"/>
    </location>
    <ligand>
        <name>Mg(2+)</name>
        <dbReference type="ChEBI" id="CHEBI:18420"/>
        <label>1</label>
    </ligand>
</feature>
<evidence type="ECO:0000256" key="10">
    <source>
        <dbReference type="RuleBase" id="RU000508"/>
    </source>
</evidence>
<keyword evidence="4 9" id="KW-0963">Cytoplasm</keyword>
<evidence type="ECO:0000256" key="9">
    <source>
        <dbReference type="HAMAP-Rule" id="MF_01855"/>
    </source>
</evidence>
<dbReference type="PIRSF" id="PIRSF500210">
    <property type="entry name" value="FBPtase"/>
    <property type="match status" value="1"/>
</dbReference>
<dbReference type="OrthoDB" id="9806756at2"/>
<dbReference type="GO" id="GO:0006002">
    <property type="term" value="P:fructose 6-phosphate metabolic process"/>
    <property type="evidence" value="ECO:0007669"/>
    <property type="project" value="TreeGrafter"/>
</dbReference>
<protein>
    <recommendedName>
        <fullName evidence="9">Fructose-1,6-bisphosphatase class 1</fullName>
        <shortName evidence="9">FBPase class 1</shortName>
        <ecNumber evidence="9">3.1.3.11</ecNumber>
    </recommendedName>
    <alternativeName>
        <fullName evidence="9">D-fructose-1,6-bisphosphate 1-phosphohydrolase class 1</fullName>
    </alternativeName>
</protein>
<keyword evidence="7 9" id="KW-0460">Magnesium</keyword>
<dbReference type="GO" id="GO:0006094">
    <property type="term" value="P:gluconeogenesis"/>
    <property type="evidence" value="ECO:0007669"/>
    <property type="project" value="UniProtKB-UniRule"/>
</dbReference>
<feature type="binding site" evidence="9">
    <location>
        <position position="281"/>
    </location>
    <ligand>
        <name>Mg(2+)</name>
        <dbReference type="ChEBI" id="CHEBI:18420"/>
        <label>2</label>
    </ligand>
</feature>
<feature type="binding site" evidence="9">
    <location>
        <position position="112"/>
    </location>
    <ligand>
        <name>Mg(2+)</name>
        <dbReference type="ChEBI" id="CHEBI:18420"/>
        <label>1</label>
    </ligand>
</feature>
<dbReference type="STRING" id="1515612.SKP52_22135"/>
<dbReference type="Gene3D" id="3.30.540.10">
    <property type="entry name" value="Fructose-1,6-Bisphosphatase, subunit A, domain 1"/>
    <property type="match status" value="1"/>
</dbReference>
<feature type="domain" description="Fructose-1-6-bisphosphatase class I N-terminal" evidence="11">
    <location>
        <begin position="5"/>
        <end position="194"/>
    </location>
</feature>
<dbReference type="HOGENOM" id="CLU_039977_0_0_5"/>
<comment type="catalytic activity">
    <reaction evidence="1 9">
        <text>beta-D-fructose 1,6-bisphosphate + H2O = beta-D-fructose 6-phosphate + phosphate</text>
        <dbReference type="Rhea" id="RHEA:11064"/>
        <dbReference type="ChEBI" id="CHEBI:15377"/>
        <dbReference type="ChEBI" id="CHEBI:32966"/>
        <dbReference type="ChEBI" id="CHEBI:43474"/>
        <dbReference type="ChEBI" id="CHEBI:57634"/>
        <dbReference type="EC" id="3.1.3.11"/>
    </reaction>
</comment>
<evidence type="ECO:0000256" key="1">
    <source>
        <dbReference type="ARBA" id="ARBA00001273"/>
    </source>
</evidence>
<dbReference type="PANTHER" id="PTHR11556">
    <property type="entry name" value="FRUCTOSE-1,6-BISPHOSPHATASE-RELATED"/>
    <property type="match status" value="1"/>
</dbReference>
<evidence type="ECO:0000256" key="7">
    <source>
        <dbReference type="ARBA" id="ARBA00022842"/>
    </source>
</evidence>
<dbReference type="Pfam" id="PF00316">
    <property type="entry name" value="FBPase"/>
    <property type="match status" value="1"/>
</dbReference>
<comment type="subunit">
    <text evidence="9">Homotetramer.</text>
</comment>
<organism evidence="13 14">
    <name type="scientific">Sphingopyxis fribergensis</name>
    <dbReference type="NCBI Taxonomy" id="1515612"/>
    <lineage>
        <taxon>Bacteria</taxon>
        <taxon>Pseudomonadati</taxon>
        <taxon>Pseudomonadota</taxon>
        <taxon>Alphaproteobacteria</taxon>
        <taxon>Sphingomonadales</taxon>
        <taxon>Sphingomonadaceae</taxon>
        <taxon>Sphingopyxis</taxon>
    </lineage>
</organism>